<protein>
    <submittedName>
        <fullName evidence="1">Uncharacterized protein DUF3987</fullName>
    </submittedName>
</protein>
<accession>A0A2M9B9I6</accession>
<dbReference type="Pfam" id="PF13148">
    <property type="entry name" value="DUF3987"/>
    <property type="match status" value="1"/>
</dbReference>
<dbReference type="Proteomes" id="UP000228535">
    <property type="component" value="Unassembled WGS sequence"/>
</dbReference>
<dbReference type="AlphaFoldDB" id="A0A2M9B9I6"/>
<keyword evidence="2" id="KW-1185">Reference proteome</keyword>
<dbReference type="InterPro" id="IPR025048">
    <property type="entry name" value="DUF3987"/>
</dbReference>
<reference evidence="1 2" key="1">
    <citation type="submission" date="2017-11" db="EMBL/GenBank/DDBJ databases">
        <title>Genomic Encyclopedia of Archaeal and Bacterial Type Strains, Phase II (KMG-II): From Individual Species to Whole Genera.</title>
        <authorList>
            <person name="Goeker M."/>
        </authorList>
    </citation>
    <scope>NUCLEOTIDE SEQUENCE [LARGE SCALE GENOMIC DNA]</scope>
    <source>
        <strain evidence="1 2">DSM 11115</strain>
    </source>
</reference>
<sequence>MSSDDREANQALAQPLVKVASDWPIPASLTPRLLSVPPFDDTMFPEAIRPSLRDIAHRMQCPPDWLAVAWIVMMGSVVGNRCGIWPKQHDTSWFEVPNLWGAIVAEPSKLKTPALNAAMGPMKQLENTAKAEFNRQSRLHEADADLLKARKDAIRKRMGKAAEKQNEDELHGLKHELANLEAAEVPVARRYIINDSTVEKLCELLVVNPRGLMVFRDELMGLLSSWEKQGRETDRQFFLEAWNGTGDYSSDRIGRGSLHIPNCCLSLLGGIQPDKLLHYLRESLNGNNDGMTQRFSLLSWPDSRPFKYTDATPDEAAQLQAAELLRRLDALNPIEAGAIQHSSGKRIGFHFDAAAQSMFIEWLVPWQNMLEQSKEVPPLIQHLAKFRKLYPCLALLFHLLDVVDGKVEVGPVSSSAAELAGKWCDYFAAHARRLYAYGCRVTGAATLGEHVKAGDLLERFTLRDVQRKNWQGLNDRGSVQSALDELVEAGWLREMASKIVEQGRPRSTTYETNPRLFIEKG</sequence>
<evidence type="ECO:0000313" key="2">
    <source>
        <dbReference type="Proteomes" id="UP000228535"/>
    </source>
</evidence>
<gene>
    <name evidence="1" type="ORF">CLV45_2944</name>
</gene>
<comment type="caution">
    <text evidence="1">The sequence shown here is derived from an EMBL/GenBank/DDBJ whole genome shotgun (WGS) entry which is preliminary data.</text>
</comment>
<proteinExistence type="predicted"/>
<organism evidence="1 2">
    <name type="scientific">Hymenobacter chitinivorans DSM 11115</name>
    <dbReference type="NCBI Taxonomy" id="1121954"/>
    <lineage>
        <taxon>Bacteria</taxon>
        <taxon>Pseudomonadati</taxon>
        <taxon>Bacteroidota</taxon>
        <taxon>Cytophagia</taxon>
        <taxon>Cytophagales</taxon>
        <taxon>Hymenobacteraceae</taxon>
        <taxon>Hymenobacter</taxon>
    </lineage>
</organism>
<dbReference type="EMBL" id="PGFA01000002">
    <property type="protein sequence ID" value="PJJ54603.1"/>
    <property type="molecule type" value="Genomic_DNA"/>
</dbReference>
<evidence type="ECO:0000313" key="1">
    <source>
        <dbReference type="EMBL" id="PJJ54603.1"/>
    </source>
</evidence>
<name>A0A2M9B9I6_9BACT</name>